<dbReference type="KEGG" id="mcol:MCOLE_v1c00290"/>
<dbReference type="EMBL" id="CP024968">
    <property type="protein sequence ID" value="ATZ20544.1"/>
    <property type="molecule type" value="Genomic_DNA"/>
</dbReference>
<proteinExistence type="predicted"/>
<keyword evidence="2" id="KW-1185">Reference proteome</keyword>
<evidence type="ECO:0000313" key="1">
    <source>
        <dbReference type="EMBL" id="ATZ20544.1"/>
    </source>
</evidence>
<sequence length="71" mass="8032">MTTFVQLNASLLPAWTTADDLWRTNLDTVNLYSSNEEPTARSGSMQVTFSEASTMFIGTLKIYYTLNLFIE</sequence>
<reference evidence="1 2" key="1">
    <citation type="submission" date="2017-11" db="EMBL/GenBank/DDBJ databases">
        <title>Genome sequence of Mesoplasma coleopterae BARC 779 (ATCC 49583).</title>
        <authorList>
            <person name="Lo W.-S."/>
            <person name="Kuo C.-H."/>
        </authorList>
    </citation>
    <scope>NUCLEOTIDE SEQUENCE [LARGE SCALE GENOMIC DNA]</scope>
    <source>
        <strain evidence="1 2">BARC 779</strain>
    </source>
</reference>
<gene>
    <name evidence="1" type="ORF">MCOLE_v1c00290</name>
</gene>
<organism evidence="1 2">
    <name type="scientific">Mesoplasma coleopterae</name>
    <dbReference type="NCBI Taxonomy" id="324078"/>
    <lineage>
        <taxon>Bacteria</taxon>
        <taxon>Bacillati</taxon>
        <taxon>Mycoplasmatota</taxon>
        <taxon>Mollicutes</taxon>
        <taxon>Entomoplasmatales</taxon>
        <taxon>Entomoplasmataceae</taxon>
        <taxon>Mesoplasma</taxon>
    </lineage>
</organism>
<evidence type="ECO:0000313" key="2">
    <source>
        <dbReference type="Proteomes" id="UP000232221"/>
    </source>
</evidence>
<name>A0A2K8P1A6_9MOLU</name>
<accession>A0A2K8P1A6</accession>
<dbReference type="AlphaFoldDB" id="A0A2K8P1A6"/>
<dbReference type="Proteomes" id="UP000232221">
    <property type="component" value="Chromosome"/>
</dbReference>
<protein>
    <submittedName>
        <fullName evidence="1">Uncharacterized protein</fullName>
    </submittedName>
</protein>